<gene>
    <name evidence="2" type="ORF">EHQ81_01295</name>
    <name evidence="1" type="ORF">EHQ82_20180</name>
</gene>
<organism evidence="2 3">
    <name type="scientific">Leptospira selangorensis</name>
    <dbReference type="NCBI Taxonomy" id="2484982"/>
    <lineage>
        <taxon>Bacteria</taxon>
        <taxon>Pseudomonadati</taxon>
        <taxon>Spirochaetota</taxon>
        <taxon>Spirochaetia</taxon>
        <taxon>Leptospirales</taxon>
        <taxon>Leptospiraceae</taxon>
        <taxon>Leptospira</taxon>
    </lineage>
</organism>
<reference evidence="1" key="1">
    <citation type="submission" date="2018-10" db="EMBL/GenBank/DDBJ databases">
        <authorList>
            <person name="Vincent A.T."/>
            <person name="Schiettekatte O."/>
            <person name="Bourhy P."/>
            <person name="Veyrier F.J."/>
            <person name="Picardeau M."/>
        </authorList>
    </citation>
    <scope>NUCLEOTIDE SEQUENCE</scope>
    <source>
        <strain evidence="1">201702406</strain>
    </source>
</reference>
<protein>
    <submittedName>
        <fullName evidence="2">Uncharacterized protein</fullName>
    </submittedName>
</protein>
<dbReference type="Proteomes" id="UP000298057">
    <property type="component" value="Unassembled WGS sequence"/>
</dbReference>
<evidence type="ECO:0000313" key="3">
    <source>
        <dbReference type="Proteomes" id="UP000297832"/>
    </source>
</evidence>
<dbReference type="RefSeq" id="WP_135629104.1">
    <property type="nucleotide sequence ID" value="NZ_RQGU01000160.1"/>
</dbReference>
<dbReference type="EMBL" id="RQGV01000003">
    <property type="protein sequence ID" value="TGM16771.1"/>
    <property type="molecule type" value="Genomic_DNA"/>
</dbReference>
<keyword evidence="4" id="KW-1185">Reference proteome</keyword>
<sequence length="84" mass="9758">MITSEKLKIYIHYNGDIDLWTRIAKSKEDKIESTDWHLIDSLIQDITLVKNGLASEQFISNLKEHLLKSCDNEKTVKLLKSLSR</sequence>
<dbReference type="AlphaFoldDB" id="A0A5F2BW68"/>
<proteinExistence type="predicted"/>
<evidence type="ECO:0000313" key="1">
    <source>
        <dbReference type="EMBL" id="TGM12543.1"/>
    </source>
</evidence>
<evidence type="ECO:0000313" key="2">
    <source>
        <dbReference type="EMBL" id="TGM16771.1"/>
    </source>
</evidence>
<dbReference type="EMBL" id="RQGU01000160">
    <property type="protein sequence ID" value="TGM12543.1"/>
    <property type="molecule type" value="Genomic_DNA"/>
</dbReference>
<comment type="caution">
    <text evidence="2">The sequence shown here is derived from an EMBL/GenBank/DDBJ whole genome shotgun (WGS) entry which is preliminary data.</text>
</comment>
<reference evidence="2 3" key="2">
    <citation type="journal article" date="2019" name="PLoS Negl. Trop. Dis.">
        <title>Revisiting the worldwide diversity of Leptospira species in the environment.</title>
        <authorList>
            <person name="Vincent A.T."/>
            <person name="Schiettekatte O."/>
            <person name="Bourhy P."/>
            <person name="Veyrier F.J."/>
            <person name="Picardeau M."/>
        </authorList>
    </citation>
    <scope>NUCLEOTIDE SEQUENCE [LARGE SCALE GENOMIC DNA]</scope>
    <source>
        <strain evidence="2 3">201702405</strain>
        <strain evidence="1">201702406</strain>
    </source>
</reference>
<name>A0A5F2BW68_9LEPT</name>
<dbReference type="Proteomes" id="UP000297832">
    <property type="component" value="Unassembled WGS sequence"/>
</dbReference>
<evidence type="ECO:0000313" key="4">
    <source>
        <dbReference type="Proteomes" id="UP000298057"/>
    </source>
</evidence>
<accession>A0A5F2BW68</accession>